<comment type="similarity">
    <text evidence="1">Belongs to the CAP family.</text>
</comment>
<dbReference type="InterPro" id="IPR036223">
    <property type="entry name" value="CAP_C_sf"/>
</dbReference>
<dbReference type="Pfam" id="PF08603">
    <property type="entry name" value="CAP_C"/>
    <property type="match status" value="1"/>
</dbReference>
<dbReference type="GO" id="GO:0005737">
    <property type="term" value="C:cytoplasm"/>
    <property type="evidence" value="ECO:0007669"/>
    <property type="project" value="TreeGrafter"/>
</dbReference>
<dbReference type="InterPro" id="IPR017901">
    <property type="entry name" value="C-CAP_CF_C-like"/>
</dbReference>
<keyword evidence="5" id="KW-1185">Reference proteome</keyword>
<dbReference type="EMBL" id="CAMPGE010006626">
    <property type="protein sequence ID" value="CAI2365497.1"/>
    <property type="molecule type" value="Genomic_DNA"/>
</dbReference>
<feature type="region of interest" description="Disordered" evidence="2">
    <location>
        <begin position="22"/>
        <end position="47"/>
    </location>
</feature>
<dbReference type="PANTHER" id="PTHR10652">
    <property type="entry name" value="ADENYLYL CYCLASE-ASSOCIATED PROTEIN"/>
    <property type="match status" value="1"/>
</dbReference>
<dbReference type="Gene3D" id="1.25.40.330">
    <property type="entry name" value="Adenylate cyclase-associated CAP, N-terminal domain"/>
    <property type="match status" value="1"/>
</dbReference>
<dbReference type="Proteomes" id="UP001295684">
    <property type="component" value="Unassembled WGS sequence"/>
</dbReference>
<feature type="compositionally biased region" description="Low complexity" evidence="2">
    <location>
        <begin position="22"/>
        <end position="42"/>
    </location>
</feature>
<dbReference type="SUPFAM" id="SSF69340">
    <property type="entry name" value="C-terminal domain of adenylylcyclase associated protein"/>
    <property type="match status" value="1"/>
</dbReference>
<dbReference type="GO" id="GO:0007015">
    <property type="term" value="P:actin filament organization"/>
    <property type="evidence" value="ECO:0007669"/>
    <property type="project" value="TreeGrafter"/>
</dbReference>
<protein>
    <recommendedName>
        <fullName evidence="3">C-CAP/cofactor C-like domain-containing protein</fullName>
    </recommendedName>
</protein>
<evidence type="ECO:0000256" key="1">
    <source>
        <dbReference type="ARBA" id="ARBA00007659"/>
    </source>
</evidence>
<proteinExistence type="inferred from homology"/>
<evidence type="ECO:0000256" key="2">
    <source>
        <dbReference type="SAM" id="MobiDB-lite"/>
    </source>
</evidence>
<sequence length="428" mass="47794">MNKFEELLERFNGLLNRFEGNSGSATTTSASGGGQATTSETAKSTVAKPTRLHKAVKGFDSVINEKMAEFLTLAEKHSNKKILEASQVIKEMFDLIRNIIQAVTMSKGTKAEVMGELVTPYSKSLDKKLGKFLRDPDIKNHVKALIDSLQLIQLPLMHDPHDMGKEFLAQIDFFGNKVLMMRVEQETKWYNAFKIGLCTTFFDYIVDAYENGLPFSREGSDFKDIFQNLQSGGSPAPVEEEKKEEVKKAKPSKKSGAKEDKPKPKREPKKVKIGKVWDISYYENETFEYKEGELDMTESLVVSVCNNSNVITHGKIKSVILNNCTNCAVVVDTIVSSIECMNCKDIKIQINGKGSLVALERSNNTEIYLNEESMNVKVNTTHCQNTGLNFPTEEPDELGNDQAALPVPETYCTTIKNGELVTEMVILD</sequence>
<evidence type="ECO:0000313" key="4">
    <source>
        <dbReference type="EMBL" id="CAI2365497.1"/>
    </source>
</evidence>
<dbReference type="GO" id="GO:0008179">
    <property type="term" value="F:adenylate cyclase binding"/>
    <property type="evidence" value="ECO:0007669"/>
    <property type="project" value="TreeGrafter"/>
</dbReference>
<comment type="caution">
    <text evidence="4">The sequence shown here is derived from an EMBL/GenBank/DDBJ whole genome shotgun (WGS) entry which is preliminary data.</text>
</comment>
<dbReference type="PANTHER" id="PTHR10652:SF0">
    <property type="entry name" value="ADENYLYL CYCLASE-ASSOCIATED PROTEIN"/>
    <property type="match status" value="1"/>
</dbReference>
<reference evidence="4" key="1">
    <citation type="submission" date="2023-07" db="EMBL/GenBank/DDBJ databases">
        <authorList>
            <consortium name="AG Swart"/>
            <person name="Singh M."/>
            <person name="Singh A."/>
            <person name="Seah K."/>
            <person name="Emmerich C."/>
        </authorList>
    </citation>
    <scope>NUCLEOTIDE SEQUENCE</scope>
    <source>
        <strain evidence="4">DP1</strain>
    </source>
</reference>
<dbReference type="InterPro" id="IPR001837">
    <property type="entry name" value="Adenylate_cyclase-assoc_CAP"/>
</dbReference>
<dbReference type="InterPro" id="IPR013912">
    <property type="entry name" value="Adenylate_cyclase-assoc_CAP_C"/>
</dbReference>
<dbReference type="SMART" id="SM00673">
    <property type="entry name" value="CARP"/>
    <property type="match status" value="2"/>
</dbReference>
<dbReference type="GO" id="GO:0019933">
    <property type="term" value="P:cAMP-mediated signaling"/>
    <property type="evidence" value="ECO:0007669"/>
    <property type="project" value="TreeGrafter"/>
</dbReference>
<dbReference type="PROSITE" id="PS51329">
    <property type="entry name" value="C_CAP_COFACTOR_C"/>
    <property type="match status" value="1"/>
</dbReference>
<dbReference type="SUPFAM" id="SSF101278">
    <property type="entry name" value="N-terminal domain of adenylylcyclase associated protein, CAP"/>
    <property type="match status" value="1"/>
</dbReference>
<dbReference type="InterPro" id="IPR006599">
    <property type="entry name" value="CARP_motif"/>
</dbReference>
<evidence type="ECO:0000313" key="5">
    <source>
        <dbReference type="Proteomes" id="UP001295684"/>
    </source>
</evidence>
<evidence type="ECO:0000259" key="3">
    <source>
        <dbReference type="PROSITE" id="PS51329"/>
    </source>
</evidence>
<feature type="compositionally biased region" description="Basic and acidic residues" evidence="2">
    <location>
        <begin position="239"/>
        <end position="248"/>
    </location>
</feature>
<feature type="region of interest" description="Disordered" evidence="2">
    <location>
        <begin position="232"/>
        <end position="269"/>
    </location>
</feature>
<organism evidence="4 5">
    <name type="scientific">Euplotes crassus</name>
    <dbReference type="NCBI Taxonomy" id="5936"/>
    <lineage>
        <taxon>Eukaryota</taxon>
        <taxon>Sar</taxon>
        <taxon>Alveolata</taxon>
        <taxon>Ciliophora</taxon>
        <taxon>Intramacronucleata</taxon>
        <taxon>Spirotrichea</taxon>
        <taxon>Hypotrichia</taxon>
        <taxon>Euplotida</taxon>
        <taxon>Euplotidae</taxon>
        <taxon>Moneuplotes</taxon>
    </lineage>
</organism>
<dbReference type="AlphaFoldDB" id="A0AAD1UAL5"/>
<gene>
    <name evidence="4" type="ORF">ECRASSUSDP1_LOCUS6824</name>
</gene>
<dbReference type="InterPro" id="IPR036222">
    <property type="entry name" value="CAP_N_sf"/>
</dbReference>
<dbReference type="InterPro" id="IPR053950">
    <property type="entry name" value="CAP_N"/>
</dbReference>
<dbReference type="GO" id="GO:0003779">
    <property type="term" value="F:actin binding"/>
    <property type="evidence" value="ECO:0007669"/>
    <property type="project" value="InterPro"/>
</dbReference>
<dbReference type="Pfam" id="PF21938">
    <property type="entry name" value="CAP_N"/>
    <property type="match status" value="1"/>
</dbReference>
<dbReference type="Gene3D" id="2.160.20.70">
    <property type="match status" value="1"/>
</dbReference>
<feature type="domain" description="C-CAP/cofactor C-like" evidence="3">
    <location>
        <begin position="268"/>
        <end position="400"/>
    </location>
</feature>
<accession>A0AAD1UAL5</accession>
<dbReference type="InterPro" id="IPR016098">
    <property type="entry name" value="CAP/MinC_C"/>
</dbReference>
<name>A0AAD1UAL5_EUPCR</name>